<feature type="compositionally biased region" description="Basic and acidic residues" evidence="1">
    <location>
        <begin position="126"/>
        <end position="140"/>
    </location>
</feature>
<name>A0A8K0WEN9_9HYPO</name>
<dbReference type="Proteomes" id="UP000813427">
    <property type="component" value="Unassembled WGS sequence"/>
</dbReference>
<dbReference type="EMBL" id="JAGPXF010000002">
    <property type="protein sequence ID" value="KAH7256728.1"/>
    <property type="molecule type" value="Genomic_DNA"/>
</dbReference>
<feature type="region of interest" description="Disordered" evidence="1">
    <location>
        <begin position="117"/>
        <end position="140"/>
    </location>
</feature>
<proteinExistence type="predicted"/>
<sequence length="225" mass="25294">MTALTGQSSSVNDLVTGLGRNRRLFLATGQPEILCRIEWFWQNPPATITFLLASANPGGGYEIDIPRSDKKSENDEICYKGLYTREFLVSILSFHLISKPATAILSLDRVRKEVVGCSSEQQDQEEGGRKKERPSNRDKLAAEASQETYSFFVSYLPALVLRHDPSTSEHILNNWLKSLPSNYHQASKASQQHHHGRNKPQSRDSTVRVYTSAASLMSLRRMNIS</sequence>
<dbReference type="AlphaFoldDB" id="A0A8K0WEN9"/>
<feature type="region of interest" description="Disordered" evidence="1">
    <location>
        <begin position="183"/>
        <end position="208"/>
    </location>
</feature>
<evidence type="ECO:0000256" key="1">
    <source>
        <dbReference type="SAM" id="MobiDB-lite"/>
    </source>
</evidence>
<reference evidence="2" key="1">
    <citation type="journal article" date="2021" name="Nat. Commun.">
        <title>Genetic determinants of endophytism in the Arabidopsis root mycobiome.</title>
        <authorList>
            <person name="Mesny F."/>
            <person name="Miyauchi S."/>
            <person name="Thiergart T."/>
            <person name="Pickel B."/>
            <person name="Atanasova L."/>
            <person name="Karlsson M."/>
            <person name="Huettel B."/>
            <person name="Barry K.W."/>
            <person name="Haridas S."/>
            <person name="Chen C."/>
            <person name="Bauer D."/>
            <person name="Andreopoulos W."/>
            <person name="Pangilinan J."/>
            <person name="LaButti K."/>
            <person name="Riley R."/>
            <person name="Lipzen A."/>
            <person name="Clum A."/>
            <person name="Drula E."/>
            <person name="Henrissat B."/>
            <person name="Kohler A."/>
            <person name="Grigoriev I.V."/>
            <person name="Martin F.M."/>
            <person name="Hacquard S."/>
        </authorList>
    </citation>
    <scope>NUCLEOTIDE SEQUENCE</scope>
    <source>
        <strain evidence="2">MPI-SDFR-AT-0068</strain>
    </source>
</reference>
<feature type="compositionally biased region" description="Basic residues" evidence="1">
    <location>
        <begin position="191"/>
        <end position="200"/>
    </location>
</feature>
<protein>
    <submittedName>
        <fullName evidence="2">Uncharacterized protein</fullName>
    </submittedName>
</protein>
<evidence type="ECO:0000313" key="3">
    <source>
        <dbReference type="Proteomes" id="UP000813427"/>
    </source>
</evidence>
<accession>A0A8K0WEN9</accession>
<organism evidence="2 3">
    <name type="scientific">Fusarium tricinctum</name>
    <dbReference type="NCBI Taxonomy" id="61284"/>
    <lineage>
        <taxon>Eukaryota</taxon>
        <taxon>Fungi</taxon>
        <taxon>Dikarya</taxon>
        <taxon>Ascomycota</taxon>
        <taxon>Pezizomycotina</taxon>
        <taxon>Sordariomycetes</taxon>
        <taxon>Hypocreomycetidae</taxon>
        <taxon>Hypocreales</taxon>
        <taxon>Nectriaceae</taxon>
        <taxon>Fusarium</taxon>
        <taxon>Fusarium tricinctum species complex</taxon>
    </lineage>
</organism>
<keyword evidence="3" id="KW-1185">Reference proteome</keyword>
<evidence type="ECO:0000313" key="2">
    <source>
        <dbReference type="EMBL" id="KAH7256728.1"/>
    </source>
</evidence>
<comment type="caution">
    <text evidence="2">The sequence shown here is derived from an EMBL/GenBank/DDBJ whole genome shotgun (WGS) entry which is preliminary data.</text>
</comment>
<gene>
    <name evidence="2" type="ORF">BKA59DRAFT_450806</name>
</gene>